<sequence>MTKATIVLATRNAGKVAELADALRAYGLDVLGLDAFPQVGEIEETGTTFEENALLKARAVAEATGHVAVADDSGLEVDALERRPGVYSARYSDDTPDLPGDTRDARNNAKLLLELDGVPAERRTARFRCVMAACTPDGRHVFAEGVWEGHIALAPEGDNGFGYDPLFIDPQSGLHSAQLSRDEKNARSHRGKALRRLLELWPAFWRG</sequence>
<evidence type="ECO:0000256" key="6">
    <source>
        <dbReference type="ARBA" id="ARBA00022842"/>
    </source>
</evidence>
<dbReference type="InterPro" id="IPR020922">
    <property type="entry name" value="dITP/XTP_pyrophosphatase"/>
</dbReference>
<reference evidence="13" key="1">
    <citation type="journal article" date="2009" name="Environ. Microbiol.">
        <title>Contribution of mobile genetic elements to Desulfovibrio vulgaris genome plasticity.</title>
        <authorList>
            <person name="Walker C.B."/>
            <person name="Stolyar S."/>
            <person name="Chivian D."/>
            <person name="Pinel N."/>
            <person name="Gabster J.A."/>
            <person name="Dehal P.S."/>
            <person name="He Z."/>
            <person name="Yang Z.K."/>
            <person name="Yen H.C."/>
            <person name="Zhou J."/>
            <person name="Wall J.D."/>
            <person name="Hazen T.C."/>
            <person name="Arkin A.P."/>
            <person name="Stahl D.A."/>
        </authorList>
    </citation>
    <scope>NUCLEOTIDE SEQUENCE [LARGE SCALE GENOMIC DNA]</scope>
    <source>
        <strain evidence="13">DP4</strain>
    </source>
</reference>
<proteinExistence type="inferred from homology"/>
<evidence type="ECO:0000256" key="1">
    <source>
        <dbReference type="ARBA" id="ARBA00008023"/>
    </source>
</evidence>
<keyword evidence="5 10" id="KW-0378">Hydrolase</keyword>
<dbReference type="GO" id="GO:0009117">
    <property type="term" value="P:nucleotide metabolic process"/>
    <property type="evidence" value="ECO:0007669"/>
    <property type="project" value="UniProtKB-KW"/>
</dbReference>
<dbReference type="GO" id="GO:0035870">
    <property type="term" value="F:dITP diphosphatase activity"/>
    <property type="evidence" value="ECO:0007669"/>
    <property type="project" value="UniProtKB-UniRule"/>
</dbReference>
<dbReference type="NCBIfam" id="TIGR00042">
    <property type="entry name" value="RdgB/HAM1 family non-canonical purine NTP pyrophosphatase"/>
    <property type="match status" value="1"/>
</dbReference>
<evidence type="ECO:0000256" key="4">
    <source>
        <dbReference type="ARBA" id="ARBA00022741"/>
    </source>
</evidence>
<evidence type="ECO:0000256" key="8">
    <source>
        <dbReference type="ARBA" id="ARBA00051875"/>
    </source>
</evidence>
<evidence type="ECO:0000256" key="11">
    <source>
        <dbReference type="RuleBase" id="RU003781"/>
    </source>
</evidence>
<feature type="binding site" evidence="10">
    <location>
        <begin position="10"/>
        <end position="15"/>
    </location>
    <ligand>
        <name>substrate</name>
    </ligand>
</feature>
<dbReference type="EMBL" id="CP000527">
    <property type="protein sequence ID" value="ABM27256.1"/>
    <property type="molecule type" value="Genomic_DNA"/>
</dbReference>
<comment type="catalytic activity">
    <reaction evidence="10">
        <text>ITP + H2O = IMP + diphosphate + H(+)</text>
        <dbReference type="Rhea" id="RHEA:29399"/>
        <dbReference type="ChEBI" id="CHEBI:15377"/>
        <dbReference type="ChEBI" id="CHEBI:15378"/>
        <dbReference type="ChEBI" id="CHEBI:33019"/>
        <dbReference type="ChEBI" id="CHEBI:58053"/>
        <dbReference type="ChEBI" id="CHEBI:61402"/>
        <dbReference type="EC" id="3.6.1.66"/>
    </reaction>
</comment>
<feature type="binding site" evidence="10">
    <location>
        <position position="72"/>
    </location>
    <ligand>
        <name>Mg(2+)</name>
        <dbReference type="ChEBI" id="CHEBI:18420"/>
    </ligand>
</feature>
<comment type="function">
    <text evidence="10">Pyrophosphatase that catalyzes the hydrolysis of nucleoside triphosphates to their monophosphate derivatives, with a high preference for the non-canonical purine nucleotides XTP (xanthosine triphosphate), dITP (deoxyinosine triphosphate) and ITP. Seems to function as a house-cleaning enzyme that removes non-canonical purine nucleotides from the nucleotide pool, thus preventing their incorporation into DNA/RNA and avoiding chromosomal lesions.</text>
</comment>
<keyword evidence="4 10" id="KW-0547">Nucleotide-binding</keyword>
<evidence type="ECO:0000256" key="5">
    <source>
        <dbReference type="ARBA" id="ARBA00022801"/>
    </source>
</evidence>
<dbReference type="CDD" id="cd00515">
    <property type="entry name" value="HAM1"/>
    <property type="match status" value="1"/>
</dbReference>
<feature type="binding site" evidence="10">
    <location>
        <position position="73"/>
    </location>
    <ligand>
        <name>substrate</name>
    </ligand>
</feature>
<dbReference type="GO" id="GO:0005829">
    <property type="term" value="C:cytosol"/>
    <property type="evidence" value="ECO:0007669"/>
    <property type="project" value="TreeGrafter"/>
</dbReference>
<feature type="binding site" evidence="10">
    <location>
        <begin position="161"/>
        <end position="164"/>
    </location>
    <ligand>
        <name>substrate</name>
    </ligand>
</feature>
<comment type="catalytic activity">
    <reaction evidence="8 10">
        <text>dITP + H2O = dIMP + diphosphate + H(+)</text>
        <dbReference type="Rhea" id="RHEA:28342"/>
        <dbReference type="ChEBI" id="CHEBI:15377"/>
        <dbReference type="ChEBI" id="CHEBI:15378"/>
        <dbReference type="ChEBI" id="CHEBI:33019"/>
        <dbReference type="ChEBI" id="CHEBI:61194"/>
        <dbReference type="ChEBI" id="CHEBI:61382"/>
        <dbReference type="EC" id="3.6.1.66"/>
    </reaction>
</comment>
<dbReference type="GO" id="GO:0000166">
    <property type="term" value="F:nucleotide binding"/>
    <property type="evidence" value="ECO:0007669"/>
    <property type="project" value="UniProtKB-KW"/>
</dbReference>
<evidence type="ECO:0000256" key="2">
    <source>
        <dbReference type="ARBA" id="ARBA00011738"/>
    </source>
</evidence>
<dbReference type="RefSeq" id="WP_011791479.1">
    <property type="nucleotide sequence ID" value="NC_008751.1"/>
</dbReference>
<evidence type="ECO:0000313" key="13">
    <source>
        <dbReference type="Proteomes" id="UP000009173"/>
    </source>
</evidence>
<evidence type="ECO:0000256" key="3">
    <source>
        <dbReference type="ARBA" id="ARBA00022723"/>
    </source>
</evidence>
<dbReference type="InterPro" id="IPR029001">
    <property type="entry name" value="ITPase-like_fam"/>
</dbReference>
<dbReference type="Gene3D" id="3.90.950.10">
    <property type="match status" value="1"/>
</dbReference>
<dbReference type="HOGENOM" id="CLU_082080_0_1_7"/>
<evidence type="ECO:0000256" key="10">
    <source>
        <dbReference type="HAMAP-Rule" id="MF_01405"/>
    </source>
</evidence>
<feature type="binding site" evidence="10">
    <location>
        <begin position="189"/>
        <end position="190"/>
    </location>
    <ligand>
        <name>substrate</name>
    </ligand>
</feature>
<organism evidence="12 13">
    <name type="scientific">Nitratidesulfovibrio vulgaris (strain DP4)</name>
    <name type="common">Desulfovibrio vulgaris</name>
    <dbReference type="NCBI Taxonomy" id="391774"/>
    <lineage>
        <taxon>Bacteria</taxon>
        <taxon>Pseudomonadati</taxon>
        <taxon>Thermodesulfobacteriota</taxon>
        <taxon>Desulfovibrionia</taxon>
        <taxon>Desulfovibrionales</taxon>
        <taxon>Desulfovibrionaceae</taxon>
        <taxon>Nitratidesulfovibrio</taxon>
    </lineage>
</organism>
<comment type="cofactor">
    <cofactor evidence="10">
        <name>Mg(2+)</name>
        <dbReference type="ChEBI" id="CHEBI:18420"/>
    </cofactor>
    <text evidence="10">Binds 1 Mg(2+) ion per subunit.</text>
</comment>
<dbReference type="Proteomes" id="UP000009173">
    <property type="component" value="Chromosome"/>
</dbReference>
<keyword evidence="7 10" id="KW-0546">Nucleotide metabolism</keyword>
<dbReference type="GO" id="GO:0046872">
    <property type="term" value="F:metal ion binding"/>
    <property type="evidence" value="ECO:0007669"/>
    <property type="project" value="UniProtKB-KW"/>
</dbReference>
<evidence type="ECO:0000256" key="7">
    <source>
        <dbReference type="ARBA" id="ARBA00023080"/>
    </source>
</evidence>
<keyword evidence="3 10" id="KW-0479">Metal-binding</keyword>
<feature type="binding site" evidence="10">
    <location>
        <position position="184"/>
    </location>
    <ligand>
        <name>substrate</name>
    </ligand>
</feature>
<dbReference type="AlphaFoldDB" id="A0A0H3A738"/>
<accession>A0A0H3A738</accession>
<dbReference type="GO" id="GO:0036222">
    <property type="term" value="F:XTP diphosphatase activity"/>
    <property type="evidence" value="ECO:0007669"/>
    <property type="project" value="UniProtKB-UniRule"/>
</dbReference>
<dbReference type="HAMAP" id="MF_01405">
    <property type="entry name" value="Non_canon_purine_NTPase"/>
    <property type="match status" value="1"/>
</dbReference>
<dbReference type="GO" id="GO:0017111">
    <property type="term" value="F:ribonucleoside triphosphate phosphatase activity"/>
    <property type="evidence" value="ECO:0007669"/>
    <property type="project" value="InterPro"/>
</dbReference>
<dbReference type="PANTHER" id="PTHR11067">
    <property type="entry name" value="INOSINE TRIPHOSPHATE PYROPHOSPHATASE/HAM1 PROTEIN"/>
    <property type="match status" value="1"/>
</dbReference>
<dbReference type="KEGG" id="dvl:Dvul_0232"/>
<keyword evidence="6 10" id="KW-0460">Magnesium</keyword>
<name>A0A0H3A738_NITV4</name>
<comment type="similarity">
    <text evidence="1 10 11">Belongs to the HAM1 NTPase family.</text>
</comment>
<dbReference type="FunFam" id="3.90.950.10:FF:000001">
    <property type="entry name" value="dITP/XTP pyrophosphatase"/>
    <property type="match status" value="1"/>
</dbReference>
<dbReference type="PANTHER" id="PTHR11067:SF9">
    <property type="entry name" value="INOSINE TRIPHOSPHATE PYROPHOSPHATASE"/>
    <property type="match status" value="1"/>
</dbReference>
<dbReference type="GO" id="GO:0036220">
    <property type="term" value="F:ITP diphosphatase activity"/>
    <property type="evidence" value="ECO:0007669"/>
    <property type="project" value="UniProtKB-UniRule"/>
</dbReference>
<dbReference type="EC" id="3.6.1.66" evidence="10"/>
<gene>
    <name evidence="12" type="ordered locus">Dvul_0232</name>
</gene>
<feature type="active site" description="Proton acceptor" evidence="10">
    <location>
        <position position="72"/>
    </location>
</feature>
<dbReference type="SUPFAM" id="SSF52972">
    <property type="entry name" value="ITPase-like"/>
    <property type="match status" value="1"/>
</dbReference>
<feature type="binding site" evidence="10">
    <location>
        <position position="43"/>
    </location>
    <ligand>
        <name>Mg(2+)</name>
        <dbReference type="ChEBI" id="CHEBI:18420"/>
    </ligand>
</feature>
<comment type="catalytic activity">
    <reaction evidence="9 10">
        <text>XTP + H2O = XMP + diphosphate + H(+)</text>
        <dbReference type="Rhea" id="RHEA:28610"/>
        <dbReference type="ChEBI" id="CHEBI:15377"/>
        <dbReference type="ChEBI" id="CHEBI:15378"/>
        <dbReference type="ChEBI" id="CHEBI:33019"/>
        <dbReference type="ChEBI" id="CHEBI:57464"/>
        <dbReference type="ChEBI" id="CHEBI:61314"/>
        <dbReference type="EC" id="3.6.1.66"/>
    </reaction>
</comment>
<evidence type="ECO:0000256" key="9">
    <source>
        <dbReference type="ARBA" id="ARBA00052017"/>
    </source>
</evidence>
<dbReference type="GO" id="GO:0009146">
    <property type="term" value="P:purine nucleoside triphosphate catabolic process"/>
    <property type="evidence" value="ECO:0007669"/>
    <property type="project" value="UniProtKB-UniRule"/>
</dbReference>
<dbReference type="Pfam" id="PF01725">
    <property type="entry name" value="Ham1p_like"/>
    <property type="match status" value="1"/>
</dbReference>
<comment type="subunit">
    <text evidence="2 10">Homodimer.</text>
</comment>
<dbReference type="InterPro" id="IPR002637">
    <property type="entry name" value="RdgB/HAM1"/>
</dbReference>
<evidence type="ECO:0000313" key="12">
    <source>
        <dbReference type="EMBL" id="ABM27256.1"/>
    </source>
</evidence>
<protein>
    <recommendedName>
        <fullName evidence="10">dITP/XTP pyrophosphatase</fullName>
        <ecNumber evidence="10">3.6.1.66</ecNumber>
    </recommendedName>
    <alternativeName>
        <fullName evidence="10">Non-canonical purine NTP pyrophosphatase</fullName>
    </alternativeName>
    <alternativeName>
        <fullName evidence="10">Non-standard purine NTP pyrophosphatase</fullName>
    </alternativeName>
    <alternativeName>
        <fullName evidence="10">Nucleoside-triphosphate diphosphatase</fullName>
    </alternativeName>
    <alternativeName>
        <fullName evidence="10">Nucleoside-triphosphate pyrophosphatase</fullName>
        <shortName evidence="10">NTPase</shortName>
    </alternativeName>
</protein>